<evidence type="ECO:0000313" key="3">
    <source>
        <dbReference type="EMBL" id="GFD18457.1"/>
    </source>
</evidence>
<proteinExistence type="predicted"/>
<comment type="caution">
    <text evidence="3">The sequence shown here is derived from an EMBL/GenBank/DDBJ whole genome shotgun (WGS) entry which is preliminary data.</text>
</comment>
<dbReference type="EMBL" id="BKCJ011307595">
    <property type="protein sequence ID" value="GFD18457.1"/>
    <property type="molecule type" value="Genomic_DNA"/>
</dbReference>
<feature type="non-terminal residue" evidence="3">
    <location>
        <position position="148"/>
    </location>
</feature>
<evidence type="ECO:0000256" key="1">
    <source>
        <dbReference type="SAM" id="MobiDB-lite"/>
    </source>
</evidence>
<feature type="region of interest" description="Disordered" evidence="1">
    <location>
        <begin position="12"/>
        <end position="32"/>
    </location>
</feature>
<dbReference type="InterPro" id="IPR025222">
    <property type="entry name" value="DUF3945"/>
</dbReference>
<organism evidence="3">
    <name type="scientific">Tanacetum cinerariifolium</name>
    <name type="common">Dalmatian daisy</name>
    <name type="synonym">Chrysanthemum cinerariifolium</name>
    <dbReference type="NCBI Taxonomy" id="118510"/>
    <lineage>
        <taxon>Eukaryota</taxon>
        <taxon>Viridiplantae</taxon>
        <taxon>Streptophyta</taxon>
        <taxon>Embryophyta</taxon>
        <taxon>Tracheophyta</taxon>
        <taxon>Spermatophyta</taxon>
        <taxon>Magnoliopsida</taxon>
        <taxon>eudicotyledons</taxon>
        <taxon>Gunneridae</taxon>
        <taxon>Pentapetalae</taxon>
        <taxon>asterids</taxon>
        <taxon>campanulids</taxon>
        <taxon>Asterales</taxon>
        <taxon>Asteraceae</taxon>
        <taxon>Asteroideae</taxon>
        <taxon>Anthemideae</taxon>
        <taxon>Anthemidinae</taxon>
        <taxon>Tanacetum</taxon>
    </lineage>
</organism>
<protein>
    <recommendedName>
        <fullName evidence="2">DUF3945 domain-containing protein</fullName>
    </recommendedName>
</protein>
<sequence length="148" mass="15436">QELQARLVKLAGNAGAGDQLKQTPGPDGVTPAAVAPPGAAVAAPAPAAVQQPTAPAQAPKFTEADIPQKIGGQPFTPEQRRQLEAEGTLGLVRGLKDKQGNTFNGYVGVDREMNKVVVLPENKVTFKDEIAGVKLSPEQSHDLREGKA</sequence>
<evidence type="ECO:0000259" key="2">
    <source>
        <dbReference type="Pfam" id="PF13101"/>
    </source>
</evidence>
<name>A0A699U7N5_TANCI</name>
<feature type="non-terminal residue" evidence="3">
    <location>
        <position position="1"/>
    </location>
</feature>
<gene>
    <name evidence="3" type="ORF">Tci_890426</name>
</gene>
<dbReference type="Pfam" id="PF13101">
    <property type="entry name" value="DUF3945"/>
    <property type="match status" value="1"/>
</dbReference>
<feature type="domain" description="DUF3945" evidence="2">
    <location>
        <begin position="128"/>
        <end position="148"/>
    </location>
</feature>
<accession>A0A699U7N5</accession>
<reference evidence="3" key="1">
    <citation type="journal article" date="2019" name="Sci. Rep.">
        <title>Draft genome of Tanacetum cinerariifolium, the natural source of mosquito coil.</title>
        <authorList>
            <person name="Yamashiro T."/>
            <person name="Shiraishi A."/>
            <person name="Satake H."/>
            <person name="Nakayama K."/>
        </authorList>
    </citation>
    <scope>NUCLEOTIDE SEQUENCE</scope>
</reference>
<dbReference type="AlphaFoldDB" id="A0A699U7N5"/>